<dbReference type="InterPro" id="IPR050114">
    <property type="entry name" value="UPF0173_UPF0282_UlaG_hydrolase"/>
</dbReference>
<dbReference type="SUPFAM" id="SSF56281">
    <property type="entry name" value="Metallo-hydrolase/oxidoreductase"/>
    <property type="match status" value="1"/>
</dbReference>
<comment type="caution">
    <text evidence="3">The sequence shown here is derived from an EMBL/GenBank/DDBJ whole genome shotgun (WGS) entry which is preliminary data.</text>
</comment>
<dbReference type="Pfam" id="PF00753">
    <property type="entry name" value="Lactamase_B"/>
    <property type="match status" value="1"/>
</dbReference>
<dbReference type="EMBL" id="BOQP01000028">
    <property type="protein sequence ID" value="GIM76811.1"/>
    <property type="molecule type" value="Genomic_DNA"/>
</dbReference>
<name>A0A919VU76_9ACTN</name>
<keyword evidence="4" id="KW-1185">Reference proteome</keyword>
<keyword evidence="1" id="KW-0472">Membrane</keyword>
<evidence type="ECO:0000313" key="3">
    <source>
        <dbReference type="EMBL" id="GIM76811.1"/>
    </source>
</evidence>
<accession>A0A919VU76</accession>
<dbReference type="InterPro" id="IPR006311">
    <property type="entry name" value="TAT_signal"/>
</dbReference>
<dbReference type="AlphaFoldDB" id="A0A919VU76"/>
<organism evidence="3 4">
    <name type="scientific">Winogradskya consettensis</name>
    <dbReference type="NCBI Taxonomy" id="113560"/>
    <lineage>
        <taxon>Bacteria</taxon>
        <taxon>Bacillati</taxon>
        <taxon>Actinomycetota</taxon>
        <taxon>Actinomycetes</taxon>
        <taxon>Micromonosporales</taxon>
        <taxon>Micromonosporaceae</taxon>
        <taxon>Winogradskya</taxon>
    </lineage>
</organism>
<dbReference type="PANTHER" id="PTHR43546">
    <property type="entry name" value="UPF0173 METAL-DEPENDENT HYDROLASE MJ1163-RELATED"/>
    <property type="match status" value="1"/>
</dbReference>
<dbReference type="Proteomes" id="UP000680865">
    <property type="component" value="Unassembled WGS sequence"/>
</dbReference>
<evidence type="ECO:0000256" key="1">
    <source>
        <dbReference type="SAM" id="Phobius"/>
    </source>
</evidence>
<dbReference type="PROSITE" id="PS51318">
    <property type="entry name" value="TAT"/>
    <property type="match status" value="1"/>
</dbReference>
<dbReference type="PANTHER" id="PTHR43546:SF3">
    <property type="entry name" value="UPF0173 METAL-DEPENDENT HYDROLASE MJ1163"/>
    <property type="match status" value="1"/>
</dbReference>
<keyword evidence="1" id="KW-0812">Transmembrane</keyword>
<dbReference type="RefSeq" id="WP_212999859.1">
    <property type="nucleotide sequence ID" value="NZ_BAAATW010000005.1"/>
</dbReference>
<sequence>MTSTKKFSRRQVIAGAVGAGVVAAGGGAYYSFLAPSGDVHEYAGHLVNDQRALRSGEVRVTFLGATTLLVDDGTTQLLFDAFITDISLRTAVFGELSTDEAKVDATLARVGADRIEAMFTTHSHYDHALDVAHIARRTGAILHGSPSTLNIGRGGDLPEAQLQAYQVDQPVKAGAFTVTALASKHSPGTKGGDGTPITGPLRQPARAGDFYEGGSYDLLVEHGGHSLLVKGSAGYRPGALDNVRADAMFCATAGSMGKDASFREQFYEQTIAKVQPKLFVPLHWNDFFHPVTGDLAANMKAIDDVTAGWNYLIDKFESSHCEFAPMEGYSSVILFGSTGRAA</sequence>
<dbReference type="InterPro" id="IPR001279">
    <property type="entry name" value="Metallo-B-lactamas"/>
</dbReference>
<feature type="transmembrane region" description="Helical" evidence="1">
    <location>
        <begin position="12"/>
        <end position="32"/>
    </location>
</feature>
<proteinExistence type="predicted"/>
<evidence type="ECO:0000313" key="4">
    <source>
        <dbReference type="Proteomes" id="UP000680865"/>
    </source>
</evidence>
<keyword evidence="1" id="KW-1133">Transmembrane helix</keyword>
<feature type="domain" description="Metallo-beta-lactamase" evidence="2">
    <location>
        <begin position="62"/>
        <end position="163"/>
    </location>
</feature>
<protein>
    <recommendedName>
        <fullName evidence="2">Metallo-beta-lactamase domain-containing protein</fullName>
    </recommendedName>
</protein>
<dbReference type="Gene3D" id="3.60.15.10">
    <property type="entry name" value="Ribonuclease Z/Hydroxyacylglutathione hydrolase-like"/>
    <property type="match status" value="1"/>
</dbReference>
<dbReference type="InterPro" id="IPR036866">
    <property type="entry name" value="RibonucZ/Hydroxyglut_hydro"/>
</dbReference>
<evidence type="ECO:0000259" key="2">
    <source>
        <dbReference type="Pfam" id="PF00753"/>
    </source>
</evidence>
<reference evidence="3" key="1">
    <citation type="submission" date="2021-03" db="EMBL/GenBank/DDBJ databases">
        <title>Whole genome shotgun sequence of Actinoplanes consettensis NBRC 14913.</title>
        <authorList>
            <person name="Komaki H."/>
            <person name="Tamura T."/>
        </authorList>
    </citation>
    <scope>NUCLEOTIDE SEQUENCE</scope>
    <source>
        <strain evidence="3">NBRC 14913</strain>
    </source>
</reference>
<gene>
    <name evidence="3" type="ORF">Aco04nite_52290</name>
</gene>